<evidence type="ECO:0000256" key="1">
    <source>
        <dbReference type="SAM" id="MobiDB-lite"/>
    </source>
</evidence>
<dbReference type="Proteomes" id="UP000663882">
    <property type="component" value="Unassembled WGS sequence"/>
</dbReference>
<proteinExistence type="predicted"/>
<sequence>MKRSTIYNTIKRYKKYKTTEDLLRSGRPVKLNNNQVAGLVRKINNKAGVSQRRFAKHYNVSQATISRTINKRTNIRKYKREKASKHSNDQQQRAQKNLWSTVPSNFKQLFHRYER</sequence>
<reference evidence="3" key="1">
    <citation type="submission" date="2021-02" db="EMBL/GenBank/DDBJ databases">
        <authorList>
            <person name="Nowell W R."/>
        </authorList>
    </citation>
    <scope>NUCLEOTIDE SEQUENCE</scope>
</reference>
<dbReference type="EMBL" id="CAJNOO010003091">
    <property type="protein sequence ID" value="CAF1317344.1"/>
    <property type="molecule type" value="Genomic_DNA"/>
</dbReference>
<dbReference type="Proteomes" id="UP000663823">
    <property type="component" value="Unassembled WGS sequence"/>
</dbReference>
<accession>A0A819H6D8</accession>
<protein>
    <recommendedName>
        <fullName evidence="5">HTH psq-type domain-containing protein</fullName>
    </recommendedName>
</protein>
<organism evidence="3 4">
    <name type="scientific">Rotaria sordida</name>
    <dbReference type="NCBI Taxonomy" id="392033"/>
    <lineage>
        <taxon>Eukaryota</taxon>
        <taxon>Metazoa</taxon>
        <taxon>Spiralia</taxon>
        <taxon>Gnathifera</taxon>
        <taxon>Rotifera</taxon>
        <taxon>Eurotatoria</taxon>
        <taxon>Bdelloidea</taxon>
        <taxon>Philodinida</taxon>
        <taxon>Philodinidae</taxon>
        <taxon>Rotaria</taxon>
    </lineage>
</organism>
<comment type="caution">
    <text evidence="3">The sequence shown here is derived from an EMBL/GenBank/DDBJ whole genome shotgun (WGS) entry which is preliminary data.</text>
</comment>
<dbReference type="GO" id="GO:0003677">
    <property type="term" value="F:DNA binding"/>
    <property type="evidence" value="ECO:0007669"/>
    <property type="project" value="InterPro"/>
</dbReference>
<dbReference type="InterPro" id="IPR010982">
    <property type="entry name" value="Lambda_DNA-bd_dom_sf"/>
</dbReference>
<dbReference type="Gene3D" id="1.10.260.40">
    <property type="entry name" value="lambda repressor-like DNA-binding domains"/>
    <property type="match status" value="1"/>
</dbReference>
<dbReference type="EMBL" id="CAJOAX010004120">
    <property type="protein sequence ID" value="CAF3890752.1"/>
    <property type="molecule type" value="Genomic_DNA"/>
</dbReference>
<feature type="region of interest" description="Disordered" evidence="1">
    <location>
        <begin position="71"/>
        <end position="100"/>
    </location>
</feature>
<dbReference type="SUPFAM" id="SSF47413">
    <property type="entry name" value="lambda repressor-like DNA-binding domains"/>
    <property type="match status" value="1"/>
</dbReference>
<dbReference type="AlphaFoldDB" id="A0A819H6D8"/>
<dbReference type="OrthoDB" id="3263820at2759"/>
<evidence type="ECO:0008006" key="5">
    <source>
        <dbReference type="Google" id="ProtNLM"/>
    </source>
</evidence>
<evidence type="ECO:0000313" key="2">
    <source>
        <dbReference type="EMBL" id="CAF1317344.1"/>
    </source>
</evidence>
<feature type="compositionally biased region" description="Basic residues" evidence="1">
    <location>
        <begin position="71"/>
        <end position="85"/>
    </location>
</feature>
<feature type="compositionally biased region" description="Polar residues" evidence="1">
    <location>
        <begin position="89"/>
        <end position="100"/>
    </location>
</feature>
<gene>
    <name evidence="3" type="ORF">OTI717_LOCUS23259</name>
    <name evidence="2" type="ORF">RFH988_LOCUS30571</name>
</gene>
<evidence type="ECO:0000313" key="3">
    <source>
        <dbReference type="EMBL" id="CAF3890752.1"/>
    </source>
</evidence>
<name>A0A819H6D8_9BILA</name>
<evidence type="ECO:0000313" key="4">
    <source>
        <dbReference type="Proteomes" id="UP000663823"/>
    </source>
</evidence>